<dbReference type="Pfam" id="PF11951">
    <property type="entry name" value="Fungal_trans_2"/>
    <property type="match status" value="1"/>
</dbReference>
<dbReference type="InterPro" id="IPR036864">
    <property type="entry name" value="Zn2-C6_fun-type_DNA-bd_sf"/>
</dbReference>
<evidence type="ECO:0000313" key="10">
    <source>
        <dbReference type="Proteomes" id="UP001369815"/>
    </source>
</evidence>
<accession>A0AAX6MPV8</accession>
<dbReference type="SUPFAM" id="SSF57701">
    <property type="entry name" value="Zn2/Cys6 DNA-binding domain"/>
    <property type="match status" value="1"/>
</dbReference>
<feature type="compositionally biased region" description="Low complexity" evidence="7">
    <location>
        <begin position="93"/>
        <end position="111"/>
    </location>
</feature>
<dbReference type="InterPro" id="IPR001138">
    <property type="entry name" value="Zn2Cys6_DnaBD"/>
</dbReference>
<evidence type="ECO:0000256" key="4">
    <source>
        <dbReference type="ARBA" id="ARBA00023125"/>
    </source>
</evidence>
<evidence type="ECO:0000256" key="6">
    <source>
        <dbReference type="ARBA" id="ARBA00023242"/>
    </source>
</evidence>
<dbReference type="CDD" id="cd00067">
    <property type="entry name" value="GAL4"/>
    <property type="match status" value="1"/>
</dbReference>
<keyword evidence="10" id="KW-1185">Reference proteome</keyword>
<dbReference type="PANTHER" id="PTHR36206:SF12">
    <property type="entry name" value="ASPERCRYPTIN BIOSYNTHESIS CLUSTER-SPECIFIC TRANSCRIPTION REGULATOR ATNN-RELATED"/>
    <property type="match status" value="1"/>
</dbReference>
<organism evidence="9 10">
    <name type="scientific">Daldinia eschscholtzii</name>
    <dbReference type="NCBI Taxonomy" id="292717"/>
    <lineage>
        <taxon>Eukaryota</taxon>
        <taxon>Fungi</taxon>
        <taxon>Dikarya</taxon>
        <taxon>Ascomycota</taxon>
        <taxon>Pezizomycotina</taxon>
        <taxon>Sordariomycetes</taxon>
        <taxon>Xylariomycetidae</taxon>
        <taxon>Xylariales</taxon>
        <taxon>Hypoxylaceae</taxon>
        <taxon>Daldinia</taxon>
    </lineage>
</organism>
<dbReference type="Proteomes" id="UP001369815">
    <property type="component" value="Unassembled WGS sequence"/>
</dbReference>
<evidence type="ECO:0000256" key="1">
    <source>
        <dbReference type="ARBA" id="ARBA00022723"/>
    </source>
</evidence>
<keyword evidence="3" id="KW-0805">Transcription regulation</keyword>
<dbReference type="Pfam" id="PF00172">
    <property type="entry name" value="Zn_clus"/>
    <property type="match status" value="1"/>
</dbReference>
<keyword evidence="6" id="KW-0539">Nucleus</keyword>
<feature type="region of interest" description="Disordered" evidence="7">
    <location>
        <begin position="346"/>
        <end position="377"/>
    </location>
</feature>
<dbReference type="SMART" id="SM00066">
    <property type="entry name" value="GAL4"/>
    <property type="match status" value="1"/>
</dbReference>
<keyword evidence="1" id="KW-0479">Metal-binding</keyword>
<evidence type="ECO:0000313" key="9">
    <source>
        <dbReference type="EMBL" id="KAK6954221.1"/>
    </source>
</evidence>
<evidence type="ECO:0000256" key="7">
    <source>
        <dbReference type="SAM" id="MobiDB-lite"/>
    </source>
</evidence>
<protein>
    <recommendedName>
        <fullName evidence="8">Zn(2)-C6 fungal-type domain-containing protein</fullName>
    </recommendedName>
</protein>
<feature type="region of interest" description="Disordered" evidence="7">
    <location>
        <begin position="217"/>
        <end position="262"/>
    </location>
</feature>
<dbReference type="AlphaFoldDB" id="A0AAX6MPV8"/>
<keyword evidence="5" id="KW-0804">Transcription</keyword>
<reference evidence="9 10" key="1">
    <citation type="journal article" date="2024" name="Front Chem Biol">
        <title>Unveiling the potential of Daldinia eschscholtzii MFLUCC 19-0629 through bioactivity and bioinformatics studies for enhanced sustainable agriculture production.</title>
        <authorList>
            <person name="Brooks S."/>
            <person name="Weaver J.A."/>
            <person name="Klomchit A."/>
            <person name="Alharthi S.A."/>
            <person name="Onlamun T."/>
            <person name="Nurani R."/>
            <person name="Vong T.K."/>
            <person name="Alberti F."/>
            <person name="Greco C."/>
        </authorList>
    </citation>
    <scope>NUCLEOTIDE SEQUENCE [LARGE SCALE GENOMIC DNA]</scope>
    <source>
        <strain evidence="9">MFLUCC 19-0629</strain>
    </source>
</reference>
<keyword evidence="4" id="KW-0238">DNA-binding</keyword>
<dbReference type="EMBL" id="JBANMG010000004">
    <property type="protein sequence ID" value="KAK6954221.1"/>
    <property type="molecule type" value="Genomic_DNA"/>
</dbReference>
<dbReference type="GO" id="GO:0000981">
    <property type="term" value="F:DNA-binding transcription factor activity, RNA polymerase II-specific"/>
    <property type="evidence" value="ECO:0007669"/>
    <property type="project" value="InterPro"/>
</dbReference>
<proteinExistence type="predicted"/>
<comment type="caution">
    <text evidence="9">The sequence shown here is derived from an EMBL/GenBank/DDBJ whole genome shotgun (WGS) entry which is preliminary data.</text>
</comment>
<feature type="compositionally biased region" description="Low complexity" evidence="7">
    <location>
        <begin position="347"/>
        <end position="373"/>
    </location>
</feature>
<dbReference type="InterPro" id="IPR021858">
    <property type="entry name" value="Fun_TF"/>
</dbReference>
<gene>
    <name evidence="9" type="ORF">Daesc_004187</name>
</gene>
<evidence type="ECO:0000256" key="2">
    <source>
        <dbReference type="ARBA" id="ARBA00022833"/>
    </source>
</evidence>
<dbReference type="GO" id="GO:0003677">
    <property type="term" value="F:DNA binding"/>
    <property type="evidence" value="ECO:0007669"/>
    <property type="project" value="UniProtKB-KW"/>
</dbReference>
<sequence>MAHTKRTQWEPSPTPSGDDVIDPTLALPLESTLATTTTIKRKRASKPKVRTGCITWIRRVKCDETKPACTRCTSTGRKCDGYDGAPPPRPKKPASSASPSSSHSPDQPAAPFSAPTSGTDGYLARRHDLARNSFAAACRGNSALQILRPLAADIQGTEEERMYFHRFRQAAEAGLALHASSLGASFWRRLVPQVGHSDPAIRHALIALGAAYESMQLQQQQQGQNQQEHNYQTIRPKQRAPRDLPRGGSPAEHSSYISTPPPEDAYQCADQLELFMIQQYNLSIYHLQRHVQPGSPPESVETTLICCLVFVCIETSRGNEAAALSHVANGLQIIRALPPDSELVYPSSSYSGRHNESSSSSNREYSSGGSSSGIASGFPPRISRSDWRQLLEFFLALEPRATVHDFISSQPASPSCPPTTTWENTPEWYGEMISQWEIEGAEGEMRH</sequence>
<feature type="region of interest" description="Disordered" evidence="7">
    <location>
        <begin position="77"/>
        <end position="118"/>
    </location>
</feature>
<evidence type="ECO:0000259" key="8">
    <source>
        <dbReference type="SMART" id="SM00066"/>
    </source>
</evidence>
<dbReference type="GO" id="GO:0008270">
    <property type="term" value="F:zinc ion binding"/>
    <property type="evidence" value="ECO:0007669"/>
    <property type="project" value="InterPro"/>
</dbReference>
<feature type="compositionally biased region" description="Low complexity" evidence="7">
    <location>
        <begin position="217"/>
        <end position="227"/>
    </location>
</feature>
<dbReference type="InterPro" id="IPR052360">
    <property type="entry name" value="Transcr_Regulatory_Proteins"/>
</dbReference>
<keyword evidence="2" id="KW-0862">Zinc</keyword>
<evidence type="ECO:0000256" key="3">
    <source>
        <dbReference type="ARBA" id="ARBA00023015"/>
    </source>
</evidence>
<evidence type="ECO:0000256" key="5">
    <source>
        <dbReference type="ARBA" id="ARBA00023163"/>
    </source>
</evidence>
<feature type="region of interest" description="Disordered" evidence="7">
    <location>
        <begin position="1"/>
        <end position="24"/>
    </location>
</feature>
<dbReference type="PANTHER" id="PTHR36206">
    <property type="entry name" value="ASPERCRYPTIN BIOSYNTHESIS CLUSTER-SPECIFIC TRANSCRIPTION REGULATOR ATNN-RELATED"/>
    <property type="match status" value="1"/>
</dbReference>
<name>A0AAX6MPV8_9PEZI</name>
<feature type="domain" description="Zn(2)-C6 fungal-type" evidence="8">
    <location>
        <begin position="47"/>
        <end position="90"/>
    </location>
</feature>